<dbReference type="Pfam" id="PF02616">
    <property type="entry name" value="SMC_ScpA"/>
    <property type="match status" value="1"/>
</dbReference>
<name>A0A1G1XZX7_9BACT</name>
<dbReference type="AlphaFoldDB" id="A0A1G1XZX7"/>
<dbReference type="InterPro" id="IPR023093">
    <property type="entry name" value="ScpA-like_C"/>
</dbReference>
<evidence type="ECO:0000256" key="1">
    <source>
        <dbReference type="ARBA" id="ARBA00044777"/>
    </source>
</evidence>
<accession>A0A1G1XZX7</accession>
<dbReference type="Proteomes" id="UP000178930">
    <property type="component" value="Unassembled WGS sequence"/>
</dbReference>
<dbReference type="PANTHER" id="PTHR33969:SF2">
    <property type="entry name" value="SEGREGATION AND CONDENSATION PROTEIN A"/>
    <property type="match status" value="1"/>
</dbReference>
<dbReference type="Gene3D" id="1.10.10.580">
    <property type="entry name" value="Structural maintenance of chromosome 1. Chain E"/>
    <property type="match status" value="1"/>
</dbReference>
<dbReference type="PANTHER" id="PTHR33969">
    <property type="entry name" value="SEGREGATION AND CONDENSATION PROTEIN A"/>
    <property type="match status" value="1"/>
</dbReference>
<dbReference type="Gene3D" id="6.10.250.2410">
    <property type="match status" value="1"/>
</dbReference>
<reference evidence="2 3" key="1">
    <citation type="journal article" date="2016" name="Nat. Commun.">
        <title>Thousands of microbial genomes shed light on interconnected biogeochemical processes in an aquifer system.</title>
        <authorList>
            <person name="Anantharaman K."/>
            <person name="Brown C.T."/>
            <person name="Hug L.A."/>
            <person name="Sharon I."/>
            <person name="Castelle C.J."/>
            <person name="Probst A.J."/>
            <person name="Thomas B.C."/>
            <person name="Singh A."/>
            <person name="Wilkins M.J."/>
            <person name="Karaoz U."/>
            <person name="Brodie E.L."/>
            <person name="Williams K.H."/>
            <person name="Hubbard S.S."/>
            <person name="Banfield J.F."/>
        </authorList>
    </citation>
    <scope>NUCLEOTIDE SEQUENCE [LARGE SCALE GENOMIC DNA]</scope>
</reference>
<proteinExistence type="predicted"/>
<dbReference type="EMBL" id="MHIB01000011">
    <property type="protein sequence ID" value="OGY44867.1"/>
    <property type="molecule type" value="Genomic_DNA"/>
</dbReference>
<evidence type="ECO:0000313" key="2">
    <source>
        <dbReference type="EMBL" id="OGY44867.1"/>
    </source>
</evidence>
<comment type="caution">
    <text evidence="2">The sequence shown here is derived from an EMBL/GenBank/DDBJ whole genome shotgun (WGS) entry which is preliminary data.</text>
</comment>
<dbReference type="STRING" id="1797532.A2729_05610"/>
<gene>
    <name evidence="2" type="ORF">A2729_05610</name>
</gene>
<evidence type="ECO:0000313" key="3">
    <source>
        <dbReference type="Proteomes" id="UP000178930"/>
    </source>
</evidence>
<protein>
    <recommendedName>
        <fullName evidence="1">Segregation and condensation protein A</fullName>
    </recommendedName>
</protein>
<sequence length="233" mass="26993">MFKIKVDQFEGPLDLLLQLIEEQKLQITEVSLAQVTEQYIQALNQKQADQISADELADFLVVAARLLLIKSRALLPFLDWGEEDEGEELTRQLKIYKEYLEAMKVIQKMISQKRWSFAREKLLINGPIGFAPPLKLTKDKLRGVFTEIINSLSPILNLPTEVVRKTINIQEKIAQIRERIFRQATANFSEILKEAKDRTEVIVSFLALLELMKQKLIVVKQSKIFEDIEIERI</sequence>
<organism evidence="2 3">
    <name type="scientific">Candidatus Buchananbacteria bacterium RIFCSPHIGHO2_01_FULL_39_14</name>
    <dbReference type="NCBI Taxonomy" id="1797532"/>
    <lineage>
        <taxon>Bacteria</taxon>
        <taxon>Candidatus Buchananiibacteriota</taxon>
    </lineage>
</organism>
<dbReference type="InterPro" id="IPR003768">
    <property type="entry name" value="ScpA"/>
</dbReference>